<dbReference type="InterPro" id="IPR036410">
    <property type="entry name" value="HSP_DnaJ_Cys-rich_dom_sf"/>
</dbReference>
<dbReference type="EMBL" id="MT142277">
    <property type="protein sequence ID" value="QJA77332.1"/>
    <property type="molecule type" value="Genomic_DNA"/>
</dbReference>
<protein>
    <submittedName>
        <fullName evidence="1">Uncharacterized protein</fullName>
    </submittedName>
</protein>
<name>A0A6M3K6C9_9ZZZZ</name>
<reference evidence="1" key="1">
    <citation type="submission" date="2020-03" db="EMBL/GenBank/DDBJ databases">
        <title>The deep terrestrial virosphere.</title>
        <authorList>
            <person name="Holmfeldt K."/>
            <person name="Nilsson E."/>
            <person name="Simone D."/>
            <person name="Lopez-Fernandez M."/>
            <person name="Wu X."/>
            <person name="de Brujin I."/>
            <person name="Lundin D."/>
            <person name="Andersson A."/>
            <person name="Bertilsson S."/>
            <person name="Dopson M."/>
        </authorList>
    </citation>
    <scope>NUCLEOTIDE SEQUENCE</scope>
    <source>
        <strain evidence="1">MM415A01325</strain>
    </source>
</reference>
<dbReference type="SUPFAM" id="SSF57938">
    <property type="entry name" value="DnaJ/Hsp40 cysteine-rich domain"/>
    <property type="match status" value="1"/>
</dbReference>
<dbReference type="AlphaFoldDB" id="A0A6M3K6C9"/>
<proteinExistence type="predicted"/>
<sequence length="112" mass="12355">MNAVKCPVCNGNGQVSNGFYSHPGDYPYWVSSGTGTEKCQNCKGRGWLWIRDQETLDFTEPNIPLDPSLIEFYEKKGYNVCPSCGNDKNSPARTGCPPGSHYGCYCEGSCLR</sequence>
<organism evidence="1">
    <name type="scientific">viral metagenome</name>
    <dbReference type="NCBI Taxonomy" id="1070528"/>
    <lineage>
        <taxon>unclassified sequences</taxon>
        <taxon>metagenomes</taxon>
        <taxon>organismal metagenomes</taxon>
    </lineage>
</organism>
<evidence type="ECO:0000313" key="1">
    <source>
        <dbReference type="EMBL" id="QJA77332.1"/>
    </source>
</evidence>
<accession>A0A6M3K6C9</accession>
<gene>
    <name evidence="1" type="ORF">MM415A01325_0014</name>
</gene>